<sequence length="153" mass="17511">MYLRWWCVRGERDWKGARIVSGIRAEEDLHESAKWVPERLPMSFAAEKRLPHPSILARKALPVDRRKWKRERKQRLRWAELEVEAGREGVGCSPDPDSCLEYLCLTGGRSAAVAEGVRSGCTCRCPACIYDNARILVCPSRLSVSEVRRVFLN</sequence>
<proteinExistence type="predicted"/>
<accession>A0A7C8MG16</accession>
<dbReference type="Proteomes" id="UP000481861">
    <property type="component" value="Unassembled WGS sequence"/>
</dbReference>
<dbReference type="EMBL" id="JAADJZ010000004">
    <property type="protein sequence ID" value="KAF2876021.1"/>
    <property type="molecule type" value="Genomic_DNA"/>
</dbReference>
<evidence type="ECO:0000313" key="1">
    <source>
        <dbReference type="EMBL" id="KAF2876021.1"/>
    </source>
</evidence>
<organism evidence="1 2">
    <name type="scientific">Massariosphaeria phaeospora</name>
    <dbReference type="NCBI Taxonomy" id="100035"/>
    <lineage>
        <taxon>Eukaryota</taxon>
        <taxon>Fungi</taxon>
        <taxon>Dikarya</taxon>
        <taxon>Ascomycota</taxon>
        <taxon>Pezizomycotina</taxon>
        <taxon>Dothideomycetes</taxon>
        <taxon>Pleosporomycetidae</taxon>
        <taxon>Pleosporales</taxon>
        <taxon>Pleosporales incertae sedis</taxon>
        <taxon>Massariosphaeria</taxon>
    </lineage>
</organism>
<keyword evidence="2" id="KW-1185">Reference proteome</keyword>
<protein>
    <submittedName>
        <fullName evidence="1">Uncharacterized protein</fullName>
    </submittedName>
</protein>
<reference evidence="1 2" key="1">
    <citation type="submission" date="2020-01" db="EMBL/GenBank/DDBJ databases">
        <authorList>
            <consortium name="DOE Joint Genome Institute"/>
            <person name="Haridas S."/>
            <person name="Albert R."/>
            <person name="Binder M."/>
            <person name="Bloem J."/>
            <person name="Labutti K."/>
            <person name="Salamov A."/>
            <person name="Andreopoulos B."/>
            <person name="Baker S.E."/>
            <person name="Barry K."/>
            <person name="Bills G."/>
            <person name="Bluhm B.H."/>
            <person name="Cannon C."/>
            <person name="Castanera R."/>
            <person name="Culley D.E."/>
            <person name="Daum C."/>
            <person name="Ezra D."/>
            <person name="Gonzalez J.B."/>
            <person name="Henrissat B."/>
            <person name="Kuo A."/>
            <person name="Liang C."/>
            <person name="Lipzen A."/>
            <person name="Lutzoni F."/>
            <person name="Magnuson J."/>
            <person name="Mondo S."/>
            <person name="Nolan M."/>
            <person name="Ohm R."/>
            <person name="Pangilinan J."/>
            <person name="Park H.-J.H."/>
            <person name="Ramirez L."/>
            <person name="Alfaro M."/>
            <person name="Sun H."/>
            <person name="Tritt A."/>
            <person name="Yoshinaga Y."/>
            <person name="Zwiers L.-H.L."/>
            <person name="Turgeon B.G."/>
            <person name="Goodwin S.B."/>
            <person name="Spatafora J.W."/>
            <person name="Crous P.W."/>
            <person name="Grigoriev I.V."/>
        </authorList>
    </citation>
    <scope>NUCLEOTIDE SEQUENCE [LARGE SCALE GENOMIC DNA]</scope>
    <source>
        <strain evidence="1 2">CBS 611.86</strain>
    </source>
</reference>
<dbReference type="AlphaFoldDB" id="A0A7C8MG16"/>
<evidence type="ECO:0000313" key="2">
    <source>
        <dbReference type="Proteomes" id="UP000481861"/>
    </source>
</evidence>
<gene>
    <name evidence="1" type="ORF">BDV95DRAFT_563226</name>
</gene>
<comment type="caution">
    <text evidence="1">The sequence shown here is derived from an EMBL/GenBank/DDBJ whole genome shotgun (WGS) entry which is preliminary data.</text>
</comment>
<name>A0A7C8MG16_9PLEO</name>